<dbReference type="OrthoDB" id="8965940at2"/>
<dbReference type="Pfam" id="PF25860">
    <property type="entry name" value="CPPA"/>
    <property type="match status" value="1"/>
</dbReference>
<protein>
    <submittedName>
        <fullName evidence="1">Uncharacterized protein</fullName>
    </submittedName>
</protein>
<dbReference type="Proteomes" id="UP000433577">
    <property type="component" value="Chromosome 3"/>
</dbReference>
<name>A0A7Z2GQ09_9BURK</name>
<accession>A0A7Z2GQ09</accession>
<organism evidence="1 2">
    <name type="scientific">Paraburkholderia acidisoli</name>
    <dbReference type="NCBI Taxonomy" id="2571748"/>
    <lineage>
        <taxon>Bacteria</taxon>
        <taxon>Pseudomonadati</taxon>
        <taxon>Pseudomonadota</taxon>
        <taxon>Betaproteobacteria</taxon>
        <taxon>Burkholderiales</taxon>
        <taxon>Burkholderiaceae</taxon>
        <taxon>Paraburkholderia</taxon>
    </lineage>
</organism>
<reference evidence="1 2" key="1">
    <citation type="submission" date="2019-12" db="EMBL/GenBank/DDBJ databases">
        <title>Paraburkholderia acidiphila 7Q-K02 sp. nov and Paraburkholderia acidisoli DHF22 sp. nov., two strains isolated from forest soil.</title>
        <authorList>
            <person name="Gao Z."/>
            <person name="Qiu L."/>
        </authorList>
    </citation>
    <scope>NUCLEOTIDE SEQUENCE [LARGE SCALE GENOMIC DNA]</scope>
    <source>
        <strain evidence="1 2">DHF22</strain>
    </source>
</reference>
<gene>
    <name evidence="1" type="ORF">FAZ98_27790</name>
</gene>
<dbReference type="RefSeq" id="WP_158956098.1">
    <property type="nucleotide sequence ID" value="NZ_CP046915.1"/>
</dbReference>
<dbReference type="AlphaFoldDB" id="A0A7Z2GQ09"/>
<dbReference type="EMBL" id="CP046915">
    <property type="protein sequence ID" value="QGZ65549.1"/>
    <property type="molecule type" value="Genomic_DNA"/>
</dbReference>
<sequence length="93" mass="10308">MAPLIRIVNDEDRRSVEWLITNVGEARVTAAAQRLSRGGRGPFVSAVCRYLGAWPPPSRASAAENSRYRVGDEYLARIRELLARRHGPTAPAH</sequence>
<evidence type="ECO:0000313" key="1">
    <source>
        <dbReference type="EMBL" id="QGZ65549.1"/>
    </source>
</evidence>
<evidence type="ECO:0000313" key="2">
    <source>
        <dbReference type="Proteomes" id="UP000433577"/>
    </source>
</evidence>
<dbReference type="InterPro" id="IPR058891">
    <property type="entry name" value="CPPA"/>
</dbReference>
<proteinExistence type="predicted"/>
<dbReference type="KEGG" id="pacs:FAZ98_27790"/>
<keyword evidence="2" id="KW-1185">Reference proteome</keyword>